<dbReference type="GO" id="GO:0008270">
    <property type="term" value="F:zinc ion binding"/>
    <property type="evidence" value="ECO:0007669"/>
    <property type="project" value="UniProtKB-KW"/>
</dbReference>
<keyword evidence="3" id="KW-0862">Zinc</keyword>
<dbReference type="SUPFAM" id="SSF57850">
    <property type="entry name" value="RING/U-box"/>
    <property type="match status" value="1"/>
</dbReference>
<proteinExistence type="predicted"/>
<dbReference type="OrthoDB" id="21204at2759"/>
<keyword evidence="7" id="KW-1185">Reference proteome</keyword>
<sequence length="126" mass="14137">MRESYEANIRFGLEGLAILRAGEERQNQCFRGVPASVKAILSLREPTVGEAAGLQDDCPVCLDEFKEGDTLRVMPCSHCFHIRCIYKWLRASGVCPCCRFKLPTEDEQQLLDEQEAAFLQQPASGE</sequence>
<feature type="domain" description="RING-type" evidence="5">
    <location>
        <begin position="58"/>
        <end position="99"/>
    </location>
</feature>
<keyword evidence="2 4" id="KW-0863">Zinc-finger</keyword>
<evidence type="ECO:0000256" key="3">
    <source>
        <dbReference type="ARBA" id="ARBA00022833"/>
    </source>
</evidence>
<protein>
    <recommendedName>
        <fullName evidence="5">RING-type domain-containing protein</fullName>
    </recommendedName>
</protein>
<dbReference type="GO" id="GO:0061630">
    <property type="term" value="F:ubiquitin protein ligase activity"/>
    <property type="evidence" value="ECO:0007669"/>
    <property type="project" value="TreeGrafter"/>
</dbReference>
<evidence type="ECO:0000259" key="5">
    <source>
        <dbReference type="PROSITE" id="PS50089"/>
    </source>
</evidence>
<dbReference type="SMART" id="SM00184">
    <property type="entry name" value="RING"/>
    <property type="match status" value="1"/>
</dbReference>
<dbReference type="Gramene" id="TVT99605">
    <property type="protein sequence ID" value="TVT99605"/>
    <property type="gene ID" value="EJB05_55035"/>
</dbReference>
<feature type="non-terminal residue" evidence="6">
    <location>
        <position position="1"/>
    </location>
</feature>
<dbReference type="InterPro" id="IPR013083">
    <property type="entry name" value="Znf_RING/FYVE/PHD"/>
</dbReference>
<evidence type="ECO:0000313" key="6">
    <source>
        <dbReference type="EMBL" id="TVT99605.1"/>
    </source>
</evidence>
<dbReference type="PANTHER" id="PTHR45931:SF23">
    <property type="entry name" value="OS12G0134500 PROTEIN"/>
    <property type="match status" value="1"/>
</dbReference>
<evidence type="ECO:0000256" key="1">
    <source>
        <dbReference type="ARBA" id="ARBA00022723"/>
    </source>
</evidence>
<dbReference type="InterPro" id="IPR051834">
    <property type="entry name" value="RING_finger_E3_ligase"/>
</dbReference>
<dbReference type="Pfam" id="PF13639">
    <property type="entry name" value="zf-RING_2"/>
    <property type="match status" value="1"/>
</dbReference>
<evidence type="ECO:0000256" key="4">
    <source>
        <dbReference type="PROSITE-ProRule" id="PRU00175"/>
    </source>
</evidence>
<dbReference type="GO" id="GO:0005634">
    <property type="term" value="C:nucleus"/>
    <property type="evidence" value="ECO:0007669"/>
    <property type="project" value="TreeGrafter"/>
</dbReference>
<dbReference type="GO" id="GO:0006511">
    <property type="term" value="P:ubiquitin-dependent protein catabolic process"/>
    <property type="evidence" value="ECO:0007669"/>
    <property type="project" value="TreeGrafter"/>
</dbReference>
<keyword evidence="1" id="KW-0479">Metal-binding</keyword>
<dbReference type="EMBL" id="RWGY01000696">
    <property type="protein sequence ID" value="TVT99605.1"/>
    <property type="molecule type" value="Genomic_DNA"/>
</dbReference>
<name>A0A5J9SKW5_9POAL</name>
<dbReference type="Proteomes" id="UP000324897">
    <property type="component" value="Unassembled WGS sequence"/>
</dbReference>
<gene>
    <name evidence="6" type="ORF">EJB05_55035</name>
</gene>
<dbReference type="AlphaFoldDB" id="A0A5J9SKW5"/>
<dbReference type="PANTHER" id="PTHR45931">
    <property type="entry name" value="SI:CH211-59O9.10"/>
    <property type="match status" value="1"/>
</dbReference>
<dbReference type="InterPro" id="IPR001841">
    <property type="entry name" value="Znf_RING"/>
</dbReference>
<reference evidence="6 7" key="1">
    <citation type="journal article" date="2019" name="Sci. Rep.">
        <title>A high-quality genome of Eragrostis curvula grass provides insights into Poaceae evolution and supports new strategies to enhance forage quality.</title>
        <authorList>
            <person name="Carballo J."/>
            <person name="Santos B.A.C.M."/>
            <person name="Zappacosta D."/>
            <person name="Garbus I."/>
            <person name="Selva J.P."/>
            <person name="Gallo C.A."/>
            <person name="Diaz A."/>
            <person name="Albertini E."/>
            <person name="Caccamo M."/>
            <person name="Echenique V."/>
        </authorList>
    </citation>
    <scope>NUCLEOTIDE SEQUENCE [LARGE SCALE GENOMIC DNA]</scope>
    <source>
        <strain evidence="7">cv. Victoria</strain>
        <tissue evidence="6">Leaf</tissue>
    </source>
</reference>
<comment type="caution">
    <text evidence="6">The sequence shown here is derived from an EMBL/GenBank/DDBJ whole genome shotgun (WGS) entry which is preliminary data.</text>
</comment>
<dbReference type="PROSITE" id="PS50089">
    <property type="entry name" value="ZF_RING_2"/>
    <property type="match status" value="1"/>
</dbReference>
<dbReference type="Gene3D" id="3.30.40.10">
    <property type="entry name" value="Zinc/RING finger domain, C3HC4 (zinc finger)"/>
    <property type="match status" value="1"/>
</dbReference>
<organism evidence="6 7">
    <name type="scientific">Eragrostis curvula</name>
    <name type="common">weeping love grass</name>
    <dbReference type="NCBI Taxonomy" id="38414"/>
    <lineage>
        <taxon>Eukaryota</taxon>
        <taxon>Viridiplantae</taxon>
        <taxon>Streptophyta</taxon>
        <taxon>Embryophyta</taxon>
        <taxon>Tracheophyta</taxon>
        <taxon>Spermatophyta</taxon>
        <taxon>Magnoliopsida</taxon>
        <taxon>Liliopsida</taxon>
        <taxon>Poales</taxon>
        <taxon>Poaceae</taxon>
        <taxon>PACMAD clade</taxon>
        <taxon>Chloridoideae</taxon>
        <taxon>Eragrostideae</taxon>
        <taxon>Eragrostidinae</taxon>
        <taxon>Eragrostis</taxon>
    </lineage>
</organism>
<evidence type="ECO:0000313" key="7">
    <source>
        <dbReference type="Proteomes" id="UP000324897"/>
    </source>
</evidence>
<evidence type="ECO:0000256" key="2">
    <source>
        <dbReference type="ARBA" id="ARBA00022771"/>
    </source>
</evidence>
<dbReference type="CDD" id="cd16454">
    <property type="entry name" value="RING-H2_PA-TM-RING"/>
    <property type="match status" value="1"/>
</dbReference>
<accession>A0A5J9SKW5</accession>